<dbReference type="Gene3D" id="3.60.10.10">
    <property type="entry name" value="Endonuclease/exonuclease/phosphatase"/>
    <property type="match status" value="1"/>
</dbReference>
<dbReference type="EMBL" id="JASPKY010000487">
    <property type="protein sequence ID" value="KAK9695264.1"/>
    <property type="molecule type" value="Genomic_DNA"/>
</dbReference>
<dbReference type="SUPFAM" id="SSF56219">
    <property type="entry name" value="DNase I-like"/>
    <property type="match status" value="1"/>
</dbReference>
<protein>
    <submittedName>
        <fullName evidence="2">Endonuclease-reverse transcriptase</fullName>
    </submittedName>
</protein>
<feature type="domain" description="Endonuclease/exonuclease/phosphatase" evidence="1">
    <location>
        <begin position="16"/>
        <end position="128"/>
    </location>
</feature>
<comment type="caution">
    <text evidence="2">The sequence shown here is derived from an EMBL/GenBank/DDBJ whole genome shotgun (WGS) entry which is preliminary data.</text>
</comment>
<accession>A0AAW1IY92</accession>
<name>A0AAW1IY92_POPJA</name>
<reference evidence="2 3" key="1">
    <citation type="journal article" date="2024" name="BMC Genomics">
        <title>De novo assembly and annotation of Popillia japonica's genome with initial clues to its potential as an invasive pest.</title>
        <authorList>
            <person name="Cucini C."/>
            <person name="Boschi S."/>
            <person name="Funari R."/>
            <person name="Cardaioli E."/>
            <person name="Iannotti N."/>
            <person name="Marturano G."/>
            <person name="Paoli F."/>
            <person name="Bruttini M."/>
            <person name="Carapelli A."/>
            <person name="Frati F."/>
            <person name="Nardi F."/>
        </authorList>
    </citation>
    <scope>NUCLEOTIDE SEQUENCE [LARGE SCALE GENOMIC DNA]</scope>
    <source>
        <strain evidence="2">DMR45628</strain>
    </source>
</reference>
<keyword evidence="2" id="KW-0378">Hydrolase</keyword>
<evidence type="ECO:0000259" key="1">
    <source>
        <dbReference type="Pfam" id="PF14529"/>
    </source>
</evidence>
<gene>
    <name evidence="2" type="ORF">QE152_g32706</name>
</gene>
<keyword evidence="2" id="KW-0255">Endonuclease</keyword>
<keyword evidence="3" id="KW-1185">Reference proteome</keyword>
<dbReference type="InterPro" id="IPR036691">
    <property type="entry name" value="Endo/exonu/phosph_ase_sf"/>
</dbReference>
<keyword evidence="2" id="KW-0540">Nuclease</keyword>
<dbReference type="AlphaFoldDB" id="A0AAW1IY92"/>
<evidence type="ECO:0000313" key="3">
    <source>
        <dbReference type="Proteomes" id="UP001458880"/>
    </source>
</evidence>
<dbReference type="Proteomes" id="UP001458880">
    <property type="component" value="Unassembled WGS sequence"/>
</dbReference>
<dbReference type="GO" id="GO:0004519">
    <property type="term" value="F:endonuclease activity"/>
    <property type="evidence" value="ECO:0007669"/>
    <property type="project" value="UniProtKB-KW"/>
</dbReference>
<evidence type="ECO:0000313" key="2">
    <source>
        <dbReference type="EMBL" id="KAK9695264.1"/>
    </source>
</evidence>
<dbReference type="Pfam" id="PF14529">
    <property type="entry name" value="Exo_endo_phos_2"/>
    <property type="match status" value="1"/>
</dbReference>
<dbReference type="InterPro" id="IPR005135">
    <property type="entry name" value="Endo/exonuclease/phosphatase"/>
</dbReference>
<dbReference type="PANTHER" id="PTHR33273">
    <property type="entry name" value="DOMAIN-CONTAINING PROTEIN, PUTATIVE-RELATED"/>
    <property type="match status" value="1"/>
</dbReference>
<sequence length="303" mass="34589">MSHMKIVVIKLKEFCLGSIYISPGCDIQKEILQNLLENIPRPFVLCGDFNAIHHGWDNGTTNRIGQMLFVILEELDLNLLNTPVPTRLCSTNRTANMLDISVCSPDMNMLFNWSILDDTHGSDHFPIILQRDHCSPMKSDPGAKLDLRNGNWTQFKERIHDQVLNIAVNADLGKNIQTIIQEAGREYLYRAPKKVKRPSPPWWDAISQFLAAESLSQGLEALHSWTFEHDLEIAPEKCKAVFFSRKRLRENVRGLYIGGTQIPFHSEVRFLGITIDQKLKFNNELKSIVNKCNPGLSIIRSLR</sequence>
<proteinExistence type="predicted"/>
<organism evidence="2 3">
    <name type="scientific">Popillia japonica</name>
    <name type="common">Japanese beetle</name>
    <dbReference type="NCBI Taxonomy" id="7064"/>
    <lineage>
        <taxon>Eukaryota</taxon>
        <taxon>Metazoa</taxon>
        <taxon>Ecdysozoa</taxon>
        <taxon>Arthropoda</taxon>
        <taxon>Hexapoda</taxon>
        <taxon>Insecta</taxon>
        <taxon>Pterygota</taxon>
        <taxon>Neoptera</taxon>
        <taxon>Endopterygota</taxon>
        <taxon>Coleoptera</taxon>
        <taxon>Polyphaga</taxon>
        <taxon>Scarabaeiformia</taxon>
        <taxon>Scarabaeidae</taxon>
        <taxon>Rutelinae</taxon>
        <taxon>Popillia</taxon>
    </lineage>
</organism>
<dbReference type="PANTHER" id="PTHR33273:SF4">
    <property type="entry name" value="ENDONUCLEASE_EXONUCLEASE_PHOSPHATASE DOMAIN-CONTAINING PROTEIN"/>
    <property type="match status" value="1"/>
</dbReference>